<dbReference type="RefSeq" id="WP_099643562.1">
    <property type="nucleotide sequence ID" value="NZ_JAQPZX010000009.1"/>
</dbReference>
<evidence type="ECO:0000313" key="2">
    <source>
        <dbReference type="EMBL" id="PCK30213.1"/>
    </source>
</evidence>
<feature type="signal peptide" evidence="1">
    <location>
        <begin position="1"/>
        <end position="21"/>
    </location>
</feature>
<dbReference type="PROSITE" id="PS51257">
    <property type="entry name" value="PROKAR_LIPOPROTEIN"/>
    <property type="match status" value="1"/>
</dbReference>
<gene>
    <name evidence="2" type="ORF">CEX98_18845</name>
</gene>
<evidence type="ECO:0000313" key="3">
    <source>
        <dbReference type="Proteomes" id="UP000228621"/>
    </source>
</evidence>
<proteinExistence type="predicted"/>
<name>A0A2A5JL84_PSEO7</name>
<keyword evidence="1" id="KW-0732">Signal</keyword>
<dbReference type="AlphaFoldDB" id="A0A2A5JL84"/>
<evidence type="ECO:0000256" key="1">
    <source>
        <dbReference type="SAM" id="SignalP"/>
    </source>
</evidence>
<sequence>MKLFNALLSATLLISAHQAVASCNKYTCEGVSNVVFSSVVANNTNVKIKFHEGTSATLSCNLDSEHAAPLNQQSPNFRNMQSMLLTAVAANLPVVLSFDKASSRCVIESVEVKVVE</sequence>
<reference evidence="3" key="1">
    <citation type="journal article" date="2019" name="Genome Announc.">
        <title>Draft Genome Sequence of Pseudoalteromonas piscicida Strain 36Y ROTHPW, an Hypersaline Seawater Isolate from the South Coast of Sonora, Mexico.</title>
        <authorList>
            <person name="Sanchez-Diaz R."/>
            <person name="Molina-Garza Z.J."/>
            <person name="Cruz-Suarez L.E."/>
            <person name="Selvin J."/>
            <person name="Kiran G.S."/>
            <person name="Ibarra-Gamez J.C."/>
            <person name="Gomez-Gil B."/>
            <person name="Galaviz-Silva L."/>
        </authorList>
    </citation>
    <scope>NUCLEOTIDE SEQUENCE [LARGE SCALE GENOMIC DNA]</scope>
    <source>
        <strain evidence="3">36Y_RITHPW</strain>
    </source>
</reference>
<dbReference type="EMBL" id="NKHF01000092">
    <property type="protein sequence ID" value="PCK30213.1"/>
    <property type="molecule type" value="Genomic_DNA"/>
</dbReference>
<keyword evidence="3" id="KW-1185">Reference proteome</keyword>
<accession>A0A2A5JL84</accession>
<organism evidence="2 3">
    <name type="scientific">Pseudoalteromonas piscicida</name>
    <dbReference type="NCBI Taxonomy" id="43662"/>
    <lineage>
        <taxon>Bacteria</taxon>
        <taxon>Pseudomonadati</taxon>
        <taxon>Pseudomonadota</taxon>
        <taxon>Gammaproteobacteria</taxon>
        <taxon>Alteromonadales</taxon>
        <taxon>Pseudoalteromonadaceae</taxon>
        <taxon>Pseudoalteromonas</taxon>
    </lineage>
</organism>
<comment type="caution">
    <text evidence="2">The sequence shown here is derived from an EMBL/GenBank/DDBJ whole genome shotgun (WGS) entry which is preliminary data.</text>
</comment>
<protein>
    <submittedName>
        <fullName evidence="2">Uncharacterized protein</fullName>
    </submittedName>
</protein>
<dbReference type="OrthoDB" id="6314999at2"/>
<feature type="chain" id="PRO_5012043117" evidence="1">
    <location>
        <begin position="22"/>
        <end position="116"/>
    </location>
</feature>
<dbReference type="Proteomes" id="UP000228621">
    <property type="component" value="Unassembled WGS sequence"/>
</dbReference>